<evidence type="ECO:0000313" key="8">
    <source>
        <dbReference type="EMBL" id="TFB56738.1"/>
    </source>
</evidence>
<dbReference type="GO" id="GO:0015833">
    <property type="term" value="P:peptide transport"/>
    <property type="evidence" value="ECO:0007669"/>
    <property type="project" value="TreeGrafter"/>
</dbReference>
<dbReference type="Gene3D" id="3.10.105.10">
    <property type="entry name" value="Dipeptide-binding Protein, Domain 3"/>
    <property type="match status" value="1"/>
</dbReference>
<keyword evidence="9" id="KW-1185">Reference proteome</keyword>
<feature type="domain" description="Solute-binding protein family 5" evidence="7">
    <location>
        <begin position="77"/>
        <end position="442"/>
    </location>
</feature>
<dbReference type="SUPFAM" id="SSF53850">
    <property type="entry name" value="Periplasmic binding protein-like II"/>
    <property type="match status" value="1"/>
</dbReference>
<organism evidence="8 9">
    <name type="scientific">Cryobacterium tagatosivorans</name>
    <dbReference type="NCBI Taxonomy" id="1259199"/>
    <lineage>
        <taxon>Bacteria</taxon>
        <taxon>Bacillati</taxon>
        <taxon>Actinomycetota</taxon>
        <taxon>Actinomycetes</taxon>
        <taxon>Micrococcales</taxon>
        <taxon>Microbacteriaceae</taxon>
        <taxon>Cryobacterium</taxon>
    </lineage>
</organism>
<dbReference type="InterPro" id="IPR030678">
    <property type="entry name" value="Peptide/Ni-bd"/>
</dbReference>
<evidence type="ECO:0000256" key="3">
    <source>
        <dbReference type="ARBA" id="ARBA00022448"/>
    </source>
</evidence>
<evidence type="ECO:0000313" key="9">
    <source>
        <dbReference type="Proteomes" id="UP000297866"/>
    </source>
</evidence>
<feature type="region of interest" description="Disordered" evidence="5">
    <location>
        <begin position="29"/>
        <end position="50"/>
    </location>
</feature>
<dbReference type="PANTHER" id="PTHR30290">
    <property type="entry name" value="PERIPLASMIC BINDING COMPONENT OF ABC TRANSPORTER"/>
    <property type="match status" value="1"/>
</dbReference>
<dbReference type="InterPro" id="IPR000914">
    <property type="entry name" value="SBP_5_dom"/>
</dbReference>
<proteinExistence type="inferred from homology"/>
<comment type="caution">
    <text evidence="8">The sequence shown here is derived from an EMBL/GenBank/DDBJ whole genome shotgun (WGS) entry which is preliminary data.</text>
</comment>
<dbReference type="Pfam" id="PF00496">
    <property type="entry name" value="SBP_bac_5"/>
    <property type="match status" value="1"/>
</dbReference>
<dbReference type="AlphaFoldDB" id="A0A4R8UJI6"/>
<dbReference type="RefSeq" id="WP_134486731.1">
    <property type="nucleotide sequence ID" value="NZ_SOEZ01000006.1"/>
</dbReference>
<dbReference type="GO" id="GO:0043190">
    <property type="term" value="C:ATP-binding cassette (ABC) transporter complex"/>
    <property type="evidence" value="ECO:0007669"/>
    <property type="project" value="InterPro"/>
</dbReference>
<reference evidence="8 9" key="1">
    <citation type="submission" date="2019-03" db="EMBL/GenBank/DDBJ databases">
        <title>Genomics of glacier-inhabiting Cryobacterium strains.</title>
        <authorList>
            <person name="Liu Q."/>
            <person name="Xin Y.-H."/>
        </authorList>
    </citation>
    <scope>NUCLEOTIDE SEQUENCE [LARGE SCALE GENOMIC DNA]</scope>
    <source>
        <strain evidence="8 9">Sr47</strain>
    </source>
</reference>
<evidence type="ECO:0000259" key="7">
    <source>
        <dbReference type="Pfam" id="PF00496"/>
    </source>
</evidence>
<evidence type="ECO:0000256" key="2">
    <source>
        <dbReference type="ARBA" id="ARBA00005695"/>
    </source>
</evidence>
<accession>A0A4R8UJI6</accession>
<dbReference type="GO" id="GO:0042597">
    <property type="term" value="C:periplasmic space"/>
    <property type="evidence" value="ECO:0007669"/>
    <property type="project" value="UniProtKB-ARBA"/>
</dbReference>
<evidence type="ECO:0000256" key="1">
    <source>
        <dbReference type="ARBA" id="ARBA00004196"/>
    </source>
</evidence>
<dbReference type="GO" id="GO:1904680">
    <property type="term" value="F:peptide transmembrane transporter activity"/>
    <property type="evidence" value="ECO:0007669"/>
    <property type="project" value="TreeGrafter"/>
</dbReference>
<dbReference type="PANTHER" id="PTHR30290:SF10">
    <property type="entry name" value="PERIPLASMIC OLIGOPEPTIDE-BINDING PROTEIN-RELATED"/>
    <property type="match status" value="1"/>
</dbReference>
<dbReference type="EMBL" id="SOEZ01000006">
    <property type="protein sequence ID" value="TFB56738.1"/>
    <property type="molecule type" value="Genomic_DNA"/>
</dbReference>
<dbReference type="OrthoDB" id="3225986at2"/>
<gene>
    <name evidence="8" type="ORF">E3O23_00535</name>
</gene>
<keyword evidence="3" id="KW-0813">Transport</keyword>
<keyword evidence="4 6" id="KW-0732">Signal</keyword>
<comment type="subcellular location">
    <subcellularLocation>
        <location evidence="1">Cell envelope</location>
    </subcellularLocation>
</comment>
<feature type="chain" id="PRO_5039327089" evidence="6">
    <location>
        <begin position="22"/>
        <end position="533"/>
    </location>
</feature>
<comment type="similarity">
    <text evidence="2">Belongs to the bacterial solute-binding protein 5 family.</text>
</comment>
<sequence>MNHTKAAVGLAIAVSSALLLGACSTDPSEGGGPTTLNIVSTEPSSGLDPATAVTQSSLRVIELMYDTLIDYDEDNNLIPMVAESWTVSDDGLTYDFVIRSDAEFSDGTAITADDAAYSIQRAADSDALKAPLAVMDSMTVVSPTELQMTLTEPSRVFLNALASTGSAAILSQKAVEADPDYFVSPTVTSGPWTLKELVPKSHATFRANPNYWNKGFPKFQTITYTFSTDTTANAATLETGTADMTYNMVPADAVRLEKAGSIQFFEAPSPGILMWGLDKSQQPFNDVNVRQAVAYMVPRSDRLEACWSGVGPVSYGDLIYEGNPLFAEGAQRFDVPADEALATAGELLDEAGWVMGADGVRESNGVGGIADGTKFAVDVPYESTWQQARCNTETLQQSLKPLGVAVTPQAYDSASFYTDVAADKFTMYHAGNNYATEDAYFAQSLTCDGSVTNLIAKWCNEEVDALIAQAQATSDITEAADLYRQVQDIILDEQPMITTGAQYAVIGASPRLKGYYPRADASNRGLIYATLTQ</sequence>
<dbReference type="CDD" id="cd00995">
    <property type="entry name" value="PBP2_NikA_DppA_OppA_like"/>
    <property type="match status" value="1"/>
</dbReference>
<evidence type="ECO:0000256" key="5">
    <source>
        <dbReference type="SAM" id="MobiDB-lite"/>
    </source>
</evidence>
<dbReference type="Proteomes" id="UP000297866">
    <property type="component" value="Unassembled WGS sequence"/>
</dbReference>
<dbReference type="PROSITE" id="PS51257">
    <property type="entry name" value="PROKAR_LIPOPROTEIN"/>
    <property type="match status" value="1"/>
</dbReference>
<protein>
    <submittedName>
        <fullName evidence="8">ABC transporter substrate-binding protein</fullName>
    </submittedName>
</protein>
<dbReference type="Gene3D" id="3.40.190.10">
    <property type="entry name" value="Periplasmic binding protein-like II"/>
    <property type="match status" value="1"/>
</dbReference>
<name>A0A4R8UJI6_9MICO</name>
<feature type="signal peptide" evidence="6">
    <location>
        <begin position="1"/>
        <end position="21"/>
    </location>
</feature>
<dbReference type="InterPro" id="IPR039424">
    <property type="entry name" value="SBP_5"/>
</dbReference>
<dbReference type="GO" id="GO:0030313">
    <property type="term" value="C:cell envelope"/>
    <property type="evidence" value="ECO:0007669"/>
    <property type="project" value="UniProtKB-SubCell"/>
</dbReference>
<evidence type="ECO:0000256" key="6">
    <source>
        <dbReference type="SAM" id="SignalP"/>
    </source>
</evidence>
<evidence type="ECO:0000256" key="4">
    <source>
        <dbReference type="ARBA" id="ARBA00022729"/>
    </source>
</evidence>
<feature type="compositionally biased region" description="Polar residues" evidence="5">
    <location>
        <begin position="34"/>
        <end position="44"/>
    </location>
</feature>
<dbReference type="PIRSF" id="PIRSF002741">
    <property type="entry name" value="MppA"/>
    <property type="match status" value="1"/>
</dbReference>